<gene>
    <name evidence="2" type="ORF">J9253_16955</name>
</gene>
<sequence>MNRYGRWRECLLAACLVITLPSYAGERLDDSASPRSRVEAPQAIEIPDTTQVVLKFGQVDYKLATANFVGKQARIDYVIPASIPGLVSPNGLLVEWRGNAPFESGTGRPGDRVLVWTGIVSEAWMSTRLDLTMQVDLAALRLPSGVPFGFESYFEIEVLP</sequence>
<accession>A0ABX7WT49</accession>
<evidence type="ECO:0000256" key="1">
    <source>
        <dbReference type="SAM" id="SignalP"/>
    </source>
</evidence>
<reference evidence="2 3" key="1">
    <citation type="submission" date="2021-04" db="EMBL/GenBank/DDBJ databases">
        <title>Genomics, taxonomy and metabolism of representatives of sulfur bacteria of the genus Thiothrix: Thiothrix fructosivorans QT, Thiothrix unzii A1T and three new species, Thiothrix subterranea sp. nov., Thiothrix litoralis sp. nov. and 'Candidatus Thiothrix anitrata' sp. nov.</title>
        <authorList>
            <person name="Ravin N.V."/>
            <person name="Smolyakov D."/>
            <person name="Rudenko T.S."/>
            <person name="Mardanov A.V."/>
            <person name="Beletsky A.V."/>
            <person name="Markov N.D."/>
            <person name="Fomenkov A.I."/>
            <person name="Roberts R.J."/>
            <person name="Karnachuk O.V."/>
            <person name="Novikov A."/>
            <person name="Grabovich M.Y."/>
        </authorList>
    </citation>
    <scope>NUCLEOTIDE SEQUENCE [LARGE SCALE GENOMIC DNA]</scope>
    <source>
        <strain evidence="2 3">AS</strain>
    </source>
</reference>
<organism evidence="2 3">
    <name type="scientific">Thiothrix litoralis</name>
    <dbReference type="NCBI Taxonomy" id="2891210"/>
    <lineage>
        <taxon>Bacteria</taxon>
        <taxon>Pseudomonadati</taxon>
        <taxon>Pseudomonadota</taxon>
        <taxon>Gammaproteobacteria</taxon>
        <taxon>Thiotrichales</taxon>
        <taxon>Thiotrichaceae</taxon>
        <taxon>Thiothrix</taxon>
    </lineage>
</organism>
<evidence type="ECO:0000313" key="2">
    <source>
        <dbReference type="EMBL" id="QTR45673.1"/>
    </source>
</evidence>
<name>A0ABX7WT49_9GAMM</name>
<dbReference type="Proteomes" id="UP000672039">
    <property type="component" value="Chromosome"/>
</dbReference>
<keyword evidence="1" id="KW-0732">Signal</keyword>
<dbReference type="EMBL" id="CP072801">
    <property type="protein sequence ID" value="QTR45673.1"/>
    <property type="molecule type" value="Genomic_DNA"/>
</dbReference>
<protein>
    <submittedName>
        <fullName evidence="2">Uncharacterized protein</fullName>
    </submittedName>
</protein>
<proteinExistence type="predicted"/>
<evidence type="ECO:0000313" key="3">
    <source>
        <dbReference type="Proteomes" id="UP000672039"/>
    </source>
</evidence>
<dbReference type="RefSeq" id="WP_210222071.1">
    <property type="nucleotide sequence ID" value="NZ_CP072801.1"/>
</dbReference>
<feature type="signal peptide" evidence="1">
    <location>
        <begin position="1"/>
        <end position="24"/>
    </location>
</feature>
<feature type="chain" id="PRO_5045855819" evidence="1">
    <location>
        <begin position="25"/>
        <end position="160"/>
    </location>
</feature>
<keyword evidence="3" id="KW-1185">Reference proteome</keyword>